<dbReference type="Pfam" id="PF03168">
    <property type="entry name" value="LEA_2"/>
    <property type="match status" value="1"/>
</dbReference>
<keyword evidence="2 6" id="KW-0812">Transmembrane</keyword>
<comment type="subcellular location">
    <subcellularLocation>
        <location evidence="1">Membrane</location>
        <topology evidence="1">Single-pass membrane protein</topology>
    </subcellularLocation>
</comment>
<evidence type="ECO:0000259" key="7">
    <source>
        <dbReference type="Pfam" id="PF03168"/>
    </source>
</evidence>
<dbReference type="OMA" id="HQHNERD"/>
<evidence type="ECO:0000256" key="5">
    <source>
        <dbReference type="SAM" id="MobiDB-lite"/>
    </source>
</evidence>
<reference evidence="8" key="1">
    <citation type="submission" date="2021-08" db="EMBL/GenBank/DDBJ databases">
        <title>WGS assembly of Ceratopteris richardii.</title>
        <authorList>
            <person name="Marchant D.B."/>
            <person name="Chen G."/>
            <person name="Jenkins J."/>
            <person name="Shu S."/>
            <person name="Leebens-Mack J."/>
            <person name="Grimwood J."/>
            <person name="Schmutz J."/>
            <person name="Soltis P."/>
            <person name="Soltis D."/>
            <person name="Chen Z.-H."/>
        </authorList>
    </citation>
    <scope>NUCLEOTIDE SEQUENCE</scope>
    <source>
        <strain evidence="8">Whitten #5841</strain>
        <tissue evidence="8">Leaf</tissue>
    </source>
</reference>
<dbReference type="Proteomes" id="UP000825935">
    <property type="component" value="Chromosome 3"/>
</dbReference>
<feature type="region of interest" description="Disordered" evidence="5">
    <location>
        <begin position="1"/>
        <end position="31"/>
    </location>
</feature>
<dbReference type="PANTHER" id="PTHR31234">
    <property type="entry name" value="LATE EMBRYOGENESIS ABUNDANT (LEA) HYDROXYPROLINE-RICH GLYCOPROTEIN FAMILY"/>
    <property type="match status" value="1"/>
</dbReference>
<keyword evidence="4 6" id="KW-0472">Membrane</keyword>
<keyword evidence="9" id="KW-1185">Reference proteome</keyword>
<dbReference type="EMBL" id="CM035408">
    <property type="protein sequence ID" value="KAH7440667.1"/>
    <property type="molecule type" value="Genomic_DNA"/>
</dbReference>
<evidence type="ECO:0000256" key="2">
    <source>
        <dbReference type="ARBA" id="ARBA00022692"/>
    </source>
</evidence>
<dbReference type="GO" id="GO:0098542">
    <property type="term" value="P:defense response to other organism"/>
    <property type="evidence" value="ECO:0007669"/>
    <property type="project" value="InterPro"/>
</dbReference>
<comment type="caution">
    <text evidence="8">The sequence shown here is derived from an EMBL/GenBank/DDBJ whole genome shotgun (WGS) entry which is preliminary data.</text>
</comment>
<accession>A0A8T2UWX4</accession>
<dbReference type="OrthoDB" id="1889094at2759"/>
<organism evidence="8 9">
    <name type="scientific">Ceratopteris richardii</name>
    <name type="common">Triangle waterfern</name>
    <dbReference type="NCBI Taxonomy" id="49495"/>
    <lineage>
        <taxon>Eukaryota</taxon>
        <taxon>Viridiplantae</taxon>
        <taxon>Streptophyta</taxon>
        <taxon>Embryophyta</taxon>
        <taxon>Tracheophyta</taxon>
        <taxon>Polypodiopsida</taxon>
        <taxon>Polypodiidae</taxon>
        <taxon>Polypodiales</taxon>
        <taxon>Pteridineae</taxon>
        <taxon>Pteridaceae</taxon>
        <taxon>Parkerioideae</taxon>
        <taxon>Ceratopteris</taxon>
    </lineage>
</organism>
<dbReference type="PANTHER" id="PTHR31234:SF2">
    <property type="entry name" value="OS05G0199100 PROTEIN"/>
    <property type="match status" value="1"/>
</dbReference>
<feature type="compositionally biased region" description="Basic and acidic residues" evidence="5">
    <location>
        <begin position="47"/>
        <end position="60"/>
    </location>
</feature>
<gene>
    <name evidence="8" type="ORF">KP509_03G004600</name>
</gene>
<dbReference type="InterPro" id="IPR044839">
    <property type="entry name" value="NDR1-like"/>
</dbReference>
<feature type="compositionally biased region" description="Basic and acidic residues" evidence="5">
    <location>
        <begin position="67"/>
        <end position="77"/>
    </location>
</feature>
<feature type="domain" description="Late embryogenesis abundant protein LEA-2 subgroup" evidence="7">
    <location>
        <begin position="170"/>
        <end position="261"/>
    </location>
</feature>
<evidence type="ECO:0000256" key="3">
    <source>
        <dbReference type="ARBA" id="ARBA00022989"/>
    </source>
</evidence>
<evidence type="ECO:0000256" key="1">
    <source>
        <dbReference type="ARBA" id="ARBA00004167"/>
    </source>
</evidence>
<evidence type="ECO:0000256" key="4">
    <source>
        <dbReference type="ARBA" id="ARBA00023136"/>
    </source>
</evidence>
<evidence type="ECO:0000256" key="6">
    <source>
        <dbReference type="SAM" id="Phobius"/>
    </source>
</evidence>
<evidence type="ECO:0000313" key="8">
    <source>
        <dbReference type="EMBL" id="KAH7440667.1"/>
    </source>
</evidence>
<sequence length="300" mass="33747">MAIHMGEQKVYPYSDSESSPHLLRRNPSSVELQPECAIQTTLANDRYHGAQNDKEQDKNLKGPQLWREPRVNVDDRSSRRRSIRQSRRFIRCCYTFIALIGMSVLLLGVLILIVRPKLPKYTVSEGRVTSFSLSNSTSSRANISSLTSLSSSGAEQKRTVYLNAELQLWVRISNPNAMIGIDYRNIDAAFYYEGLELGKGSIPGFYQGHKNTTLVGLTMVGQHVPLSPSFGRRLRQTLADDDSLTLSSRVMVSARVKLGNWESGTCRVRIMCRLQISNPTRGGVQLLRNLCEFKLVHLSL</sequence>
<feature type="region of interest" description="Disordered" evidence="5">
    <location>
        <begin position="47"/>
        <end position="79"/>
    </location>
</feature>
<keyword evidence="3 6" id="KW-1133">Transmembrane helix</keyword>
<proteinExistence type="predicted"/>
<dbReference type="SUPFAM" id="SSF117070">
    <property type="entry name" value="LEA14-like"/>
    <property type="match status" value="1"/>
</dbReference>
<evidence type="ECO:0000313" key="9">
    <source>
        <dbReference type="Proteomes" id="UP000825935"/>
    </source>
</evidence>
<feature type="transmembrane region" description="Helical" evidence="6">
    <location>
        <begin position="89"/>
        <end position="114"/>
    </location>
</feature>
<name>A0A8T2UWX4_CERRI</name>
<dbReference type="InterPro" id="IPR004864">
    <property type="entry name" value="LEA_2"/>
</dbReference>
<dbReference type="GO" id="GO:0005886">
    <property type="term" value="C:plasma membrane"/>
    <property type="evidence" value="ECO:0007669"/>
    <property type="project" value="TreeGrafter"/>
</dbReference>
<dbReference type="AlphaFoldDB" id="A0A8T2UWX4"/>
<protein>
    <recommendedName>
        <fullName evidence="7">Late embryogenesis abundant protein LEA-2 subgroup domain-containing protein</fullName>
    </recommendedName>
</protein>